<dbReference type="RefSeq" id="WP_204201763.1">
    <property type="nucleotide sequence ID" value="NZ_JAFELM010000012.1"/>
</dbReference>
<accession>A0ABS2DD41</accession>
<comment type="caution">
    <text evidence="2">The sequence shown here is derived from an EMBL/GenBank/DDBJ whole genome shotgun (WGS) entry which is preliminary data.</text>
</comment>
<organism evidence="2 3">
    <name type="scientific">Bacillus suaedaesalsae</name>
    <dbReference type="NCBI Taxonomy" id="2810349"/>
    <lineage>
        <taxon>Bacteria</taxon>
        <taxon>Bacillati</taxon>
        <taxon>Bacillota</taxon>
        <taxon>Bacilli</taxon>
        <taxon>Bacillales</taxon>
        <taxon>Bacillaceae</taxon>
        <taxon>Bacillus</taxon>
    </lineage>
</organism>
<evidence type="ECO:0000313" key="3">
    <source>
        <dbReference type="Proteomes" id="UP001518925"/>
    </source>
</evidence>
<dbReference type="Proteomes" id="UP001518925">
    <property type="component" value="Unassembled WGS sequence"/>
</dbReference>
<evidence type="ECO:0000313" key="2">
    <source>
        <dbReference type="EMBL" id="MBM6616373.1"/>
    </source>
</evidence>
<keyword evidence="3" id="KW-1185">Reference proteome</keyword>
<dbReference type="PROSITE" id="PS50965">
    <property type="entry name" value="NERD"/>
    <property type="match status" value="1"/>
</dbReference>
<proteinExistence type="predicted"/>
<feature type="domain" description="NERD" evidence="1">
    <location>
        <begin position="41"/>
        <end position="157"/>
    </location>
</feature>
<gene>
    <name evidence="2" type="ORF">JR050_01590</name>
</gene>
<dbReference type="Pfam" id="PF08378">
    <property type="entry name" value="NERD"/>
    <property type="match status" value="1"/>
</dbReference>
<evidence type="ECO:0000259" key="1">
    <source>
        <dbReference type="PROSITE" id="PS50965"/>
    </source>
</evidence>
<protein>
    <submittedName>
        <fullName evidence="2">NERD domain-containing protein</fullName>
    </submittedName>
</protein>
<name>A0ABS2DD41_9BACI</name>
<dbReference type="EMBL" id="JAFELM010000012">
    <property type="protein sequence ID" value="MBM6616373.1"/>
    <property type="molecule type" value="Genomic_DNA"/>
</dbReference>
<sequence length="327" mass="38162">MIVKERNIPLRMLKLEALLRRLEEHHPKRPQILEELARRKAGYRGEQALEYYLTYLSSEKYSVLQDLRLIHKEHYFQIDTLILSPSYFLIVETKNYQGTIYFDSDYSQLIRTVNDKEEAFPSPLVQVRRQRNHLSEWIKDNKVIDIPIDYLVVISNPNTIIKASPKNLEALRKVTPITVFLNKIEQIEKLYPTQLTQRKEIQRISKKLIKKHTPLNPDLLTQFDLTTSESLKGVHCPSCNFLPMQRKQAKWICPKCSKTSKDAHVNAIVDYALLLDNKITNQKLREFLHISSRTVTNKILGSLALEVSGSKKGRVYYLDGLVHKLKL</sequence>
<dbReference type="InterPro" id="IPR011528">
    <property type="entry name" value="NERD"/>
</dbReference>
<reference evidence="2 3" key="1">
    <citation type="submission" date="2021-02" db="EMBL/GenBank/DDBJ databases">
        <title>Bacillus sp. RD4P76, an endophyte from a halophyte.</title>
        <authorList>
            <person name="Sun J.-Q."/>
        </authorList>
    </citation>
    <scope>NUCLEOTIDE SEQUENCE [LARGE SCALE GENOMIC DNA]</scope>
    <source>
        <strain evidence="2 3">RD4P76</strain>
    </source>
</reference>